<evidence type="ECO:0000313" key="11">
    <source>
        <dbReference type="Proteomes" id="UP000479190"/>
    </source>
</evidence>
<protein>
    <submittedName>
        <fullName evidence="10">Uncharacterized protein</fullName>
    </submittedName>
</protein>
<accession>A0A6H5I2K5</accession>
<sequence>MPTKKKIEISKEDCIENLRNEIICRDSLIGQLYSLLADEPLFSSIFIYGHISTGKSLVVDKVLNYMRYNYSIINCIEHANSRSLLEKILIDLSKVKLTADNNYKLERRSDDFTEFIYQIQEITKRDERPMIVVLEKCDKLRDMDANLLPALLKLNELTKTNICSILTSDVIWDKFKPKDGLYEPIQLHFPQYNKDEIKEILLHTTKPMDEDDTFYDGYLRTFLAVFFQFCNDLKELRYMAGKNFEEYVKPVNEGKIKKTNQRALWNNIMKVFRANLEVLYLRVSTDDFEQQTKFLHEIESTTKLALSFELPYYAKYLLIAAFLASYNPAKEDRRLFLKEKVEKKKRKTAAKKKSVTLTLKEGPKIFPLCRLLAIFCAIINSKIDLNAVLLMQVQSLCQLGLITAVGDSNNIDEPKYKCCVDFDFVMVISKNVGFELKNYLCDFLDG</sequence>
<dbReference type="SUPFAM" id="SSF52540">
    <property type="entry name" value="P-loop containing nucleoside triphosphate hydrolases"/>
    <property type="match status" value="1"/>
</dbReference>
<dbReference type="OrthoDB" id="365981at2759"/>
<keyword evidence="3" id="KW-0235">DNA replication</keyword>
<keyword evidence="11" id="KW-1185">Reference proteome</keyword>
<gene>
    <name evidence="10" type="ORF">TBRA_LOCUS3991</name>
</gene>
<feature type="domain" description="Origin recognition complex subunit 5 C-terminal" evidence="8">
    <location>
        <begin position="310"/>
        <end position="440"/>
    </location>
</feature>
<dbReference type="InterPro" id="IPR048866">
    <property type="entry name" value="ORC5_lid"/>
</dbReference>
<dbReference type="EMBL" id="CADCXV010000663">
    <property type="protein sequence ID" value="CAB0032040.1"/>
    <property type="molecule type" value="Genomic_DNA"/>
</dbReference>
<evidence type="ECO:0000256" key="4">
    <source>
        <dbReference type="ARBA" id="ARBA00022741"/>
    </source>
</evidence>
<dbReference type="Gene3D" id="3.40.50.300">
    <property type="entry name" value="P-loop containing nucleotide triphosphate hydrolases"/>
    <property type="match status" value="1"/>
</dbReference>
<keyword evidence="6" id="KW-0539">Nucleus</keyword>
<evidence type="ECO:0000259" key="8">
    <source>
        <dbReference type="Pfam" id="PF14630"/>
    </source>
</evidence>
<dbReference type="Pfam" id="PF14630">
    <property type="entry name" value="ORC5_C"/>
    <property type="match status" value="1"/>
</dbReference>
<keyword evidence="4" id="KW-0547">Nucleotide-binding</keyword>
<dbReference type="InterPro" id="IPR020796">
    <property type="entry name" value="ORC5"/>
</dbReference>
<evidence type="ECO:0000259" key="9">
    <source>
        <dbReference type="Pfam" id="PF21639"/>
    </source>
</evidence>
<dbReference type="Pfam" id="PF13191">
    <property type="entry name" value="AAA_16"/>
    <property type="match status" value="1"/>
</dbReference>
<evidence type="ECO:0000256" key="1">
    <source>
        <dbReference type="ARBA" id="ARBA00004123"/>
    </source>
</evidence>
<evidence type="ECO:0000256" key="5">
    <source>
        <dbReference type="ARBA" id="ARBA00022840"/>
    </source>
</evidence>
<reference evidence="10 11" key="1">
    <citation type="submission" date="2020-02" db="EMBL/GenBank/DDBJ databases">
        <authorList>
            <person name="Ferguson B K."/>
        </authorList>
    </citation>
    <scope>NUCLEOTIDE SEQUENCE [LARGE SCALE GENOMIC DNA]</scope>
</reference>
<dbReference type="GO" id="GO:0005664">
    <property type="term" value="C:nuclear origin of replication recognition complex"/>
    <property type="evidence" value="ECO:0007669"/>
    <property type="project" value="TreeGrafter"/>
</dbReference>
<comment type="subcellular location">
    <subcellularLocation>
        <location evidence="1">Nucleus</location>
    </subcellularLocation>
</comment>
<evidence type="ECO:0000256" key="6">
    <source>
        <dbReference type="ARBA" id="ARBA00023242"/>
    </source>
</evidence>
<evidence type="ECO:0000313" key="10">
    <source>
        <dbReference type="EMBL" id="CAB0032040.1"/>
    </source>
</evidence>
<evidence type="ECO:0000256" key="3">
    <source>
        <dbReference type="ARBA" id="ARBA00022705"/>
    </source>
</evidence>
<dbReference type="PANTHER" id="PTHR12705:SF0">
    <property type="entry name" value="ORIGIN RECOGNITION COMPLEX SUBUNIT 5"/>
    <property type="match status" value="1"/>
</dbReference>
<dbReference type="InterPro" id="IPR047088">
    <property type="entry name" value="ORC5_C"/>
</dbReference>
<dbReference type="PANTHER" id="PTHR12705">
    <property type="entry name" value="ORIGIN RECOGNITION COMPLEX SUBUNIT 5"/>
    <property type="match status" value="1"/>
</dbReference>
<dbReference type="GO" id="GO:0006270">
    <property type="term" value="P:DNA replication initiation"/>
    <property type="evidence" value="ECO:0007669"/>
    <property type="project" value="TreeGrafter"/>
</dbReference>
<name>A0A6H5I2K5_9HYME</name>
<feature type="domain" description="ORC5 lid" evidence="9">
    <location>
        <begin position="216"/>
        <end position="275"/>
    </location>
</feature>
<organism evidence="10 11">
    <name type="scientific">Trichogramma brassicae</name>
    <dbReference type="NCBI Taxonomy" id="86971"/>
    <lineage>
        <taxon>Eukaryota</taxon>
        <taxon>Metazoa</taxon>
        <taxon>Ecdysozoa</taxon>
        <taxon>Arthropoda</taxon>
        <taxon>Hexapoda</taxon>
        <taxon>Insecta</taxon>
        <taxon>Pterygota</taxon>
        <taxon>Neoptera</taxon>
        <taxon>Endopterygota</taxon>
        <taxon>Hymenoptera</taxon>
        <taxon>Apocrita</taxon>
        <taxon>Proctotrupomorpha</taxon>
        <taxon>Chalcidoidea</taxon>
        <taxon>Trichogrammatidae</taxon>
        <taxon>Trichogramma</taxon>
    </lineage>
</organism>
<proteinExistence type="inferred from homology"/>
<evidence type="ECO:0000256" key="2">
    <source>
        <dbReference type="ARBA" id="ARBA00006269"/>
    </source>
</evidence>
<dbReference type="InterPro" id="IPR027417">
    <property type="entry name" value="P-loop_NTPase"/>
</dbReference>
<evidence type="ECO:0000259" key="7">
    <source>
        <dbReference type="Pfam" id="PF13191"/>
    </source>
</evidence>
<dbReference type="InterPro" id="IPR041664">
    <property type="entry name" value="AAA_16"/>
</dbReference>
<dbReference type="GO" id="GO:0003688">
    <property type="term" value="F:DNA replication origin binding"/>
    <property type="evidence" value="ECO:0007669"/>
    <property type="project" value="TreeGrafter"/>
</dbReference>
<keyword evidence="5" id="KW-0067">ATP-binding</keyword>
<feature type="domain" description="Orc1-like AAA ATPase" evidence="7">
    <location>
        <begin position="22"/>
        <end position="163"/>
    </location>
</feature>
<dbReference type="Proteomes" id="UP000479190">
    <property type="component" value="Unassembled WGS sequence"/>
</dbReference>
<dbReference type="AlphaFoldDB" id="A0A6H5I2K5"/>
<comment type="similarity">
    <text evidence="2">Belongs to the ORC5 family.</text>
</comment>
<dbReference type="Pfam" id="PF21639">
    <property type="entry name" value="ORC5_lid"/>
    <property type="match status" value="1"/>
</dbReference>